<dbReference type="CDD" id="cd02801">
    <property type="entry name" value="DUS_like_FMN"/>
    <property type="match status" value="1"/>
</dbReference>
<dbReference type="Pfam" id="PF01207">
    <property type="entry name" value="Dus"/>
    <property type="match status" value="1"/>
</dbReference>
<keyword evidence="8 18" id="KW-0863">Zinc-finger</keyword>
<keyword evidence="6 18" id="KW-0479">Metal-binding</keyword>
<evidence type="ECO:0000256" key="7">
    <source>
        <dbReference type="ARBA" id="ARBA00022737"/>
    </source>
</evidence>
<comment type="similarity">
    <text evidence="19">Belongs to the dus family. Dus3 subfamily.</text>
</comment>
<evidence type="ECO:0000256" key="16">
    <source>
        <dbReference type="ARBA" id="ARBA00049447"/>
    </source>
</evidence>
<feature type="region of interest" description="Disordered" evidence="20">
    <location>
        <begin position="57"/>
        <end position="94"/>
    </location>
</feature>
<comment type="cofactor">
    <cofactor evidence="1 19">
        <name>FMN</name>
        <dbReference type="ChEBI" id="CHEBI:58210"/>
    </cofactor>
</comment>
<comment type="catalytic activity">
    <reaction evidence="16">
        <text>a 5,6-dihydrouridine in mRNA + NADP(+) = a uridine in mRNA + NADPH + H(+)</text>
        <dbReference type="Rhea" id="RHEA:69855"/>
        <dbReference type="Rhea" id="RHEA-COMP:14658"/>
        <dbReference type="Rhea" id="RHEA-COMP:17789"/>
        <dbReference type="ChEBI" id="CHEBI:15378"/>
        <dbReference type="ChEBI" id="CHEBI:57783"/>
        <dbReference type="ChEBI" id="CHEBI:58349"/>
        <dbReference type="ChEBI" id="CHEBI:65315"/>
        <dbReference type="ChEBI" id="CHEBI:74443"/>
    </reaction>
    <physiologicalReaction direction="right-to-left" evidence="16">
        <dbReference type="Rhea" id="RHEA:69857"/>
    </physiologicalReaction>
</comment>
<evidence type="ECO:0000256" key="14">
    <source>
        <dbReference type="ARBA" id="ARBA00048266"/>
    </source>
</evidence>
<accession>A0A7R9GWB4</accession>
<evidence type="ECO:0000256" key="13">
    <source>
        <dbReference type="ARBA" id="ARBA00045365"/>
    </source>
</evidence>
<evidence type="ECO:0000256" key="19">
    <source>
        <dbReference type="RuleBase" id="RU291113"/>
    </source>
</evidence>
<reference evidence="22" key="1">
    <citation type="submission" date="2020-11" db="EMBL/GenBank/DDBJ databases">
        <authorList>
            <person name="Tran Van P."/>
        </authorList>
    </citation>
    <scope>NUCLEOTIDE SEQUENCE</scope>
</reference>
<protein>
    <recommendedName>
        <fullName evidence="19">tRNA-dihydrouridine(47) synthase [NAD(P)(+)]</fullName>
        <ecNumber evidence="19">1.3.1.-</ecNumber>
    </recommendedName>
    <alternativeName>
        <fullName evidence="19">tRNA-dihydrouridine synthase 3</fullName>
    </alternativeName>
</protein>
<proteinExistence type="inferred from homology"/>
<keyword evidence="4" id="KW-0507">mRNA processing</keyword>
<dbReference type="PROSITE" id="PS50103">
    <property type="entry name" value="ZF_C3H1"/>
    <property type="match status" value="1"/>
</dbReference>
<name>A0A7R9GWB4_TIMPO</name>
<sequence length="658" mass="74809">MDLSSTTKVVNSVIDLKAGVARIKAEFVLTGNDKSPTPNTLPCQKEEDLNNLEVDMTDETTSDQEPPNKKQCYLSRKEKRRGQNKSRPPPFKLSRESRLCPVLQDVPEDEPWPECKNEKCTFIHNVPEYISSKLPDIGPVCYLYSVNGHCPRGQTCRFGSQHLTKEGKNCSNKSCNRTDASTINFLTKELQADLRKRRYDFSKSENIITSLDKMKQKKAEVRSGARKVDGQGNETKPEEKQYSNVKMEVDDHIPEQKSTNENNEVEDKICGPAVLPDLALKREKKEITKLLTDKREVLLGLGNNRKLANVLVVLSSTAEDGVIELNWQNKLYLAPLTTVGNLPFRRICKELGADITCGEMAMASSLLQATQQEWALVKRHESEKLFGVQLCGNNPYVMTRCTQLLEEQMSINFIDVNLGCPIELVYQQGGGSGLLRREKVLESIVRSMSNVTNLPLTIKTRTGVYTDKNIAHTLVPKFRDWGASLITVHGRSREQRYTRNADWNYIETCAKLASPTPVFGNGDILSYEDYERVSIDYPSIKGVMIGRGALIKPWLFTEIKEKRHWDISSSERLDILRKYVNYGLEHWGSDTKGVENTRRFLLEWLSFLYRYIPVGLLEEPPQKINQRPPGYRGRDDLETLMASANCTDWIKIRTPHLG</sequence>
<dbReference type="InterPro" id="IPR018517">
    <property type="entry name" value="tRNA_hU_synthase_CS"/>
</dbReference>
<keyword evidence="11 19" id="KW-0560">Oxidoreductase</keyword>
<comment type="catalytic activity">
    <reaction evidence="14">
        <text>5,6-dihydrouridine(47) in tRNA + NAD(+) = uridine(47) in tRNA + NADH + H(+)</text>
        <dbReference type="Rhea" id="RHEA:53364"/>
        <dbReference type="Rhea" id="RHEA-COMP:13539"/>
        <dbReference type="Rhea" id="RHEA-COMP:13540"/>
        <dbReference type="ChEBI" id="CHEBI:15378"/>
        <dbReference type="ChEBI" id="CHEBI:57540"/>
        <dbReference type="ChEBI" id="CHEBI:57945"/>
        <dbReference type="ChEBI" id="CHEBI:65315"/>
        <dbReference type="ChEBI" id="CHEBI:74443"/>
        <dbReference type="EC" id="1.3.1.89"/>
    </reaction>
    <physiologicalReaction direction="right-to-left" evidence="14">
        <dbReference type="Rhea" id="RHEA:53366"/>
    </physiologicalReaction>
</comment>
<comment type="function">
    <text evidence="13">Catalyzes the synthesis of dihydrouridine, a modified base, in various RNAs, such as tRNAs, mRNAs and some long non-coding RNAs (lncRNAs). Mainly modifies the uridine in position 47 (U47) in the D-loop of most cytoplasmic tRNAs. Also able to mediate the formation of dihydrouridine in some mRNAs, thereby regulating their translation.</text>
</comment>
<dbReference type="AlphaFoldDB" id="A0A7R9GWB4"/>
<dbReference type="PROSITE" id="PS01136">
    <property type="entry name" value="UPF0034"/>
    <property type="match status" value="1"/>
</dbReference>
<dbReference type="Gene3D" id="3.20.20.70">
    <property type="entry name" value="Aldolase class I"/>
    <property type="match status" value="1"/>
</dbReference>
<comment type="catalytic activity">
    <reaction evidence="17">
        <text>5,6-dihydrouridine(47) in tRNA + NADP(+) = uridine(47) in tRNA + NADPH + H(+)</text>
        <dbReference type="Rhea" id="RHEA:53360"/>
        <dbReference type="Rhea" id="RHEA-COMP:13539"/>
        <dbReference type="Rhea" id="RHEA-COMP:13540"/>
        <dbReference type="ChEBI" id="CHEBI:15378"/>
        <dbReference type="ChEBI" id="CHEBI:57783"/>
        <dbReference type="ChEBI" id="CHEBI:58349"/>
        <dbReference type="ChEBI" id="CHEBI:65315"/>
        <dbReference type="ChEBI" id="CHEBI:74443"/>
        <dbReference type="EC" id="1.3.1.89"/>
    </reaction>
    <physiologicalReaction direction="right-to-left" evidence="17">
        <dbReference type="Rhea" id="RHEA:53362"/>
    </physiologicalReaction>
</comment>
<feature type="region of interest" description="Disordered" evidence="20">
    <location>
        <begin position="218"/>
        <end position="244"/>
    </location>
</feature>
<dbReference type="InterPro" id="IPR035587">
    <property type="entry name" value="DUS-like_FMN-bd"/>
</dbReference>
<dbReference type="GO" id="GO:0006397">
    <property type="term" value="P:mRNA processing"/>
    <property type="evidence" value="ECO:0007669"/>
    <property type="project" value="UniProtKB-KW"/>
</dbReference>
<dbReference type="InterPro" id="IPR000571">
    <property type="entry name" value="Znf_CCCH"/>
</dbReference>
<keyword evidence="12" id="KW-0520">NAD</keyword>
<dbReference type="GO" id="GO:0008270">
    <property type="term" value="F:zinc ion binding"/>
    <property type="evidence" value="ECO:0007669"/>
    <property type="project" value="UniProtKB-KW"/>
</dbReference>
<evidence type="ECO:0000256" key="6">
    <source>
        <dbReference type="ARBA" id="ARBA00022723"/>
    </source>
</evidence>
<evidence type="ECO:0000256" key="18">
    <source>
        <dbReference type="PROSITE-ProRule" id="PRU00723"/>
    </source>
</evidence>
<evidence type="ECO:0000313" key="22">
    <source>
        <dbReference type="EMBL" id="CAD7400260.1"/>
    </source>
</evidence>
<dbReference type="EC" id="1.3.1.-" evidence="19"/>
<feature type="domain" description="C3H1-type" evidence="21">
    <location>
        <begin position="135"/>
        <end position="165"/>
    </location>
</feature>
<feature type="zinc finger region" description="C3H1-type" evidence="18">
    <location>
        <begin position="135"/>
        <end position="165"/>
    </location>
</feature>
<evidence type="ECO:0000256" key="15">
    <source>
        <dbReference type="ARBA" id="ARBA00048342"/>
    </source>
</evidence>
<evidence type="ECO:0000256" key="1">
    <source>
        <dbReference type="ARBA" id="ARBA00001917"/>
    </source>
</evidence>
<keyword evidence="7" id="KW-0677">Repeat</keyword>
<evidence type="ECO:0000256" key="20">
    <source>
        <dbReference type="SAM" id="MobiDB-lite"/>
    </source>
</evidence>
<evidence type="ECO:0000256" key="3">
    <source>
        <dbReference type="ARBA" id="ARBA00022643"/>
    </source>
</evidence>
<evidence type="ECO:0000259" key="21">
    <source>
        <dbReference type="PROSITE" id="PS50103"/>
    </source>
</evidence>
<evidence type="ECO:0000256" key="8">
    <source>
        <dbReference type="ARBA" id="ARBA00022771"/>
    </source>
</evidence>
<dbReference type="FunFam" id="3.20.20.70:FF:000067">
    <property type="entry name" value="tRNA-dihydrouridine(47) synthase [NAD(P)(+)]"/>
    <property type="match status" value="1"/>
</dbReference>
<dbReference type="SUPFAM" id="SSF51395">
    <property type="entry name" value="FMN-linked oxidoreductases"/>
    <property type="match status" value="1"/>
</dbReference>
<keyword evidence="2 19" id="KW-0285">Flavoprotein</keyword>
<dbReference type="GO" id="GO:0050660">
    <property type="term" value="F:flavin adenine dinucleotide binding"/>
    <property type="evidence" value="ECO:0007669"/>
    <property type="project" value="UniProtKB-UniRule"/>
</dbReference>
<organism evidence="22">
    <name type="scientific">Timema poppense</name>
    <name type="common">Walking stick</name>
    <dbReference type="NCBI Taxonomy" id="170557"/>
    <lineage>
        <taxon>Eukaryota</taxon>
        <taxon>Metazoa</taxon>
        <taxon>Ecdysozoa</taxon>
        <taxon>Arthropoda</taxon>
        <taxon>Hexapoda</taxon>
        <taxon>Insecta</taxon>
        <taxon>Pterygota</taxon>
        <taxon>Neoptera</taxon>
        <taxon>Polyneoptera</taxon>
        <taxon>Phasmatodea</taxon>
        <taxon>Timematodea</taxon>
        <taxon>Timematoidea</taxon>
        <taxon>Timematidae</taxon>
        <taxon>Timema</taxon>
    </lineage>
</organism>
<evidence type="ECO:0000256" key="2">
    <source>
        <dbReference type="ARBA" id="ARBA00022630"/>
    </source>
</evidence>
<keyword evidence="10" id="KW-0521">NADP</keyword>
<comment type="catalytic activity">
    <reaction evidence="15">
        <text>a 5,6-dihydrouridine in mRNA + NAD(+) = a uridine in mRNA + NADH + H(+)</text>
        <dbReference type="Rhea" id="RHEA:69851"/>
        <dbReference type="Rhea" id="RHEA-COMP:14658"/>
        <dbReference type="Rhea" id="RHEA-COMP:17789"/>
        <dbReference type="ChEBI" id="CHEBI:15378"/>
        <dbReference type="ChEBI" id="CHEBI:57540"/>
        <dbReference type="ChEBI" id="CHEBI:57945"/>
        <dbReference type="ChEBI" id="CHEBI:65315"/>
        <dbReference type="ChEBI" id="CHEBI:74443"/>
    </reaction>
    <physiologicalReaction direction="right-to-left" evidence="15">
        <dbReference type="Rhea" id="RHEA:69853"/>
    </physiologicalReaction>
</comment>
<evidence type="ECO:0000256" key="5">
    <source>
        <dbReference type="ARBA" id="ARBA00022694"/>
    </source>
</evidence>
<evidence type="ECO:0000256" key="10">
    <source>
        <dbReference type="ARBA" id="ARBA00022857"/>
    </source>
</evidence>
<dbReference type="InterPro" id="IPR013785">
    <property type="entry name" value="Aldolase_TIM"/>
</dbReference>
<dbReference type="GO" id="GO:0102265">
    <property type="term" value="F:tRNA-dihydrouridine47 synthase activity"/>
    <property type="evidence" value="ECO:0007669"/>
    <property type="project" value="UniProtKB-EC"/>
</dbReference>
<evidence type="ECO:0000256" key="12">
    <source>
        <dbReference type="ARBA" id="ARBA00023027"/>
    </source>
</evidence>
<dbReference type="EMBL" id="OD001016">
    <property type="protein sequence ID" value="CAD7400260.1"/>
    <property type="molecule type" value="Genomic_DNA"/>
</dbReference>
<keyword evidence="5 19" id="KW-0819">tRNA processing</keyword>
<dbReference type="PANTHER" id="PTHR45846:SF1">
    <property type="entry name" value="TRNA-DIHYDROURIDINE(47) SYNTHASE [NAD(P)(+)]-LIKE"/>
    <property type="match status" value="1"/>
</dbReference>
<dbReference type="GO" id="GO:0003723">
    <property type="term" value="F:RNA binding"/>
    <property type="evidence" value="ECO:0007669"/>
    <property type="project" value="TreeGrafter"/>
</dbReference>
<evidence type="ECO:0000256" key="4">
    <source>
        <dbReference type="ARBA" id="ARBA00022664"/>
    </source>
</evidence>
<evidence type="ECO:0000256" key="17">
    <source>
        <dbReference type="ARBA" id="ARBA00049513"/>
    </source>
</evidence>
<keyword evidence="9 18" id="KW-0862">Zinc</keyword>
<dbReference type="PANTHER" id="PTHR45846">
    <property type="entry name" value="TRNA-DIHYDROURIDINE(47) SYNTHASE [NAD(P)(+)]-LIKE"/>
    <property type="match status" value="1"/>
</dbReference>
<evidence type="ECO:0000256" key="11">
    <source>
        <dbReference type="ARBA" id="ARBA00023002"/>
    </source>
</evidence>
<keyword evidence="3 19" id="KW-0288">FMN</keyword>
<evidence type="ECO:0000256" key="9">
    <source>
        <dbReference type="ARBA" id="ARBA00022833"/>
    </source>
</evidence>
<gene>
    <name evidence="22" type="ORF">TPSB3V08_LOCUS2535</name>
</gene>